<dbReference type="Pfam" id="PF13855">
    <property type="entry name" value="LRR_8"/>
    <property type="match status" value="1"/>
</dbReference>
<dbReference type="EMBL" id="JACTNZ010000007">
    <property type="protein sequence ID" value="KAG5538957.1"/>
    <property type="molecule type" value="Genomic_DNA"/>
</dbReference>
<dbReference type="InterPro" id="IPR032675">
    <property type="entry name" value="LRR_dom_sf"/>
</dbReference>
<evidence type="ECO:0000256" key="3">
    <source>
        <dbReference type="ARBA" id="ARBA00022729"/>
    </source>
</evidence>
<reference evidence="7" key="1">
    <citation type="submission" date="2020-08" db="EMBL/GenBank/DDBJ databases">
        <title>Plant Genome Project.</title>
        <authorList>
            <person name="Zhang R.-G."/>
        </authorList>
    </citation>
    <scope>NUCLEOTIDE SEQUENCE</scope>
    <source>
        <strain evidence="7">WSP0</strain>
        <tissue evidence="7">Leaf</tissue>
    </source>
</reference>
<sequence>MEDTFSGGILEEEFVIEENSMDGFTDLEFSEKGKVQPIKSSSIMGPWEPCISLVFEEWEDAMSCYGAYAKTKGFSIRINRTRRSLKDKSVIGAEFSCYREGFCRPSYHKKRKNGTPCYETMIGCKAMLSIRRDDEKWVVEAMCGHTPSVIIMDDDKAMANAIAQRLRFLLLNYNFLIGTLPSALSNYSSLLHLSTEGNSLSSVVPSSIGALPHLRVIFHSHNNLSDSLPSSVFCNITEFDILGNSFSGSIPDSIGSLSRLEELKMSNNMFDGVVPVGITNCSLLRVLDLQGNRLTGGIPAFISELRGLTALLLGGNGFSSSIPSSYGNLTALETLG</sequence>
<dbReference type="FunFam" id="3.80.10.10:FF:000383">
    <property type="entry name" value="Leucine-rich repeat receptor protein kinase EMS1"/>
    <property type="match status" value="1"/>
</dbReference>
<protein>
    <recommendedName>
        <fullName evidence="6">FAR1 domain-containing protein</fullName>
    </recommendedName>
</protein>
<evidence type="ECO:0000256" key="4">
    <source>
        <dbReference type="ARBA" id="ARBA00022737"/>
    </source>
</evidence>
<comment type="caution">
    <text evidence="7">The sequence shown here is derived from an EMBL/GenBank/DDBJ whole genome shotgun (WGS) entry which is preliminary data.</text>
</comment>
<evidence type="ECO:0000259" key="6">
    <source>
        <dbReference type="Pfam" id="PF03101"/>
    </source>
</evidence>
<evidence type="ECO:0000313" key="7">
    <source>
        <dbReference type="EMBL" id="KAG5538957.1"/>
    </source>
</evidence>
<dbReference type="SUPFAM" id="SSF52058">
    <property type="entry name" value="L domain-like"/>
    <property type="match status" value="1"/>
</dbReference>
<evidence type="ECO:0000313" key="8">
    <source>
        <dbReference type="Proteomes" id="UP000823749"/>
    </source>
</evidence>
<dbReference type="InterPro" id="IPR001611">
    <property type="entry name" value="Leu-rich_rpt"/>
</dbReference>
<keyword evidence="4" id="KW-0677">Repeat</keyword>
<keyword evidence="2" id="KW-0433">Leucine-rich repeat</keyword>
<dbReference type="InterPro" id="IPR051716">
    <property type="entry name" value="Plant_RL_S/T_kinase"/>
</dbReference>
<evidence type="ECO:0000256" key="2">
    <source>
        <dbReference type="ARBA" id="ARBA00022614"/>
    </source>
</evidence>
<feature type="domain" description="FAR1" evidence="6">
    <location>
        <begin position="65"/>
        <end position="142"/>
    </location>
</feature>
<evidence type="ECO:0000256" key="5">
    <source>
        <dbReference type="ARBA" id="ARBA00023170"/>
    </source>
</evidence>
<name>A0AAV6JEY0_9ERIC</name>
<dbReference type="PANTHER" id="PTHR48053">
    <property type="entry name" value="LEUCINE RICH REPEAT FAMILY PROTEIN, EXPRESSED"/>
    <property type="match status" value="1"/>
</dbReference>
<dbReference type="AlphaFoldDB" id="A0AAV6JEY0"/>
<gene>
    <name evidence="7" type="ORF">RHGRI_019489</name>
</gene>
<comment type="subcellular location">
    <subcellularLocation>
        <location evidence="1">Membrane</location>
        <topology evidence="1">Single-pass type I membrane protein</topology>
    </subcellularLocation>
</comment>
<dbReference type="PANTHER" id="PTHR48053:SF32">
    <property type="entry name" value="LEUCINE RICH REPEAT FAMILY PROTEIN, EXPRESSED"/>
    <property type="match status" value="1"/>
</dbReference>
<dbReference type="Gene3D" id="3.80.10.10">
    <property type="entry name" value="Ribonuclease Inhibitor"/>
    <property type="match status" value="1"/>
</dbReference>
<proteinExistence type="predicted"/>
<keyword evidence="3" id="KW-0732">Signal</keyword>
<evidence type="ECO:0000256" key="1">
    <source>
        <dbReference type="ARBA" id="ARBA00004479"/>
    </source>
</evidence>
<organism evidence="7 8">
    <name type="scientific">Rhododendron griersonianum</name>
    <dbReference type="NCBI Taxonomy" id="479676"/>
    <lineage>
        <taxon>Eukaryota</taxon>
        <taxon>Viridiplantae</taxon>
        <taxon>Streptophyta</taxon>
        <taxon>Embryophyta</taxon>
        <taxon>Tracheophyta</taxon>
        <taxon>Spermatophyta</taxon>
        <taxon>Magnoliopsida</taxon>
        <taxon>eudicotyledons</taxon>
        <taxon>Gunneridae</taxon>
        <taxon>Pentapetalae</taxon>
        <taxon>asterids</taxon>
        <taxon>Ericales</taxon>
        <taxon>Ericaceae</taxon>
        <taxon>Ericoideae</taxon>
        <taxon>Rhodoreae</taxon>
        <taxon>Rhododendron</taxon>
    </lineage>
</organism>
<keyword evidence="5" id="KW-0675">Receptor</keyword>
<accession>A0AAV6JEY0</accession>
<dbReference type="Proteomes" id="UP000823749">
    <property type="component" value="Chromosome 7"/>
</dbReference>
<keyword evidence="8" id="KW-1185">Reference proteome</keyword>
<dbReference type="GO" id="GO:0016020">
    <property type="term" value="C:membrane"/>
    <property type="evidence" value="ECO:0007669"/>
    <property type="project" value="UniProtKB-SubCell"/>
</dbReference>
<dbReference type="Pfam" id="PF03101">
    <property type="entry name" value="FAR1"/>
    <property type="match status" value="1"/>
</dbReference>
<dbReference type="InterPro" id="IPR004330">
    <property type="entry name" value="FAR1_DNA_bnd_dom"/>
</dbReference>